<dbReference type="Pfam" id="PF25087">
    <property type="entry name" value="GMPPB_C"/>
    <property type="match status" value="1"/>
</dbReference>
<name>A0A846MMU2_9BACT</name>
<keyword evidence="6 7" id="KW-0012">Acyltransferase</keyword>
<evidence type="ECO:0000256" key="6">
    <source>
        <dbReference type="ARBA" id="ARBA00023315"/>
    </source>
</evidence>
<comment type="caution">
    <text evidence="10">The sequence shown here is derived from an EMBL/GenBank/DDBJ whole genome shotgun (WGS) entry which is preliminary data.</text>
</comment>
<dbReference type="PANTHER" id="PTHR43378:SF2">
    <property type="entry name" value="UDP-3-O-ACYLGLUCOSAMINE N-ACYLTRANSFERASE 1, MITOCHONDRIAL-RELATED"/>
    <property type="match status" value="1"/>
</dbReference>
<dbReference type="GO" id="GO:0016020">
    <property type="term" value="C:membrane"/>
    <property type="evidence" value="ECO:0007669"/>
    <property type="project" value="GOC"/>
</dbReference>
<protein>
    <recommendedName>
        <fullName evidence="7">UDP-3-O-acylglucosamine N-acyltransferase</fullName>
        <ecNumber evidence="7">2.3.1.191</ecNumber>
    </recommendedName>
</protein>
<evidence type="ECO:0000313" key="11">
    <source>
        <dbReference type="Proteomes" id="UP000537126"/>
    </source>
</evidence>
<evidence type="ECO:0000259" key="9">
    <source>
        <dbReference type="Pfam" id="PF25087"/>
    </source>
</evidence>
<dbReference type="GO" id="GO:0009245">
    <property type="term" value="P:lipid A biosynthetic process"/>
    <property type="evidence" value="ECO:0007669"/>
    <property type="project" value="UniProtKB-UniRule"/>
</dbReference>
<comment type="subunit">
    <text evidence="7">Homotrimer.</text>
</comment>
<reference evidence="10 11" key="1">
    <citation type="submission" date="2020-03" db="EMBL/GenBank/DDBJ databases">
        <title>Genomic Encyclopedia of Type Strains, Phase IV (KMG-IV): sequencing the most valuable type-strain genomes for metagenomic binning, comparative biology and taxonomic classification.</title>
        <authorList>
            <person name="Goeker M."/>
        </authorList>
    </citation>
    <scope>NUCLEOTIDE SEQUENCE [LARGE SCALE GENOMIC DNA]</scope>
    <source>
        <strain evidence="10 11">DSM 5718</strain>
    </source>
</reference>
<dbReference type="CDD" id="cd03352">
    <property type="entry name" value="LbH_LpxD"/>
    <property type="match status" value="1"/>
</dbReference>
<dbReference type="InterPro" id="IPR056729">
    <property type="entry name" value="GMPPB_C"/>
</dbReference>
<dbReference type="GO" id="GO:0103118">
    <property type="term" value="F:UDP-3-O-[(3R)-3-hydroxyacyl]-glucosamine N-acyltransferase activity"/>
    <property type="evidence" value="ECO:0007669"/>
    <property type="project" value="UniProtKB-EC"/>
</dbReference>
<keyword evidence="3 7" id="KW-0808">Transferase</keyword>
<dbReference type="Proteomes" id="UP000537126">
    <property type="component" value="Unassembled WGS sequence"/>
</dbReference>
<dbReference type="Gene3D" id="3.40.1390.10">
    <property type="entry name" value="MurE/MurF, N-terminal domain"/>
    <property type="match status" value="1"/>
</dbReference>
<dbReference type="SUPFAM" id="SSF51161">
    <property type="entry name" value="Trimeric LpxA-like enzymes"/>
    <property type="match status" value="1"/>
</dbReference>
<keyword evidence="11" id="KW-1185">Reference proteome</keyword>
<organism evidence="10 11">
    <name type="scientific">Thermonema lapsum</name>
    <dbReference type="NCBI Taxonomy" id="28195"/>
    <lineage>
        <taxon>Bacteria</taxon>
        <taxon>Pseudomonadati</taxon>
        <taxon>Bacteroidota</taxon>
        <taxon>Cytophagia</taxon>
        <taxon>Cytophagales</taxon>
        <taxon>Thermonemataceae</taxon>
        <taxon>Thermonema</taxon>
    </lineage>
</organism>
<proteinExistence type="inferred from homology"/>
<evidence type="ECO:0000256" key="5">
    <source>
        <dbReference type="ARBA" id="ARBA00023098"/>
    </source>
</evidence>
<evidence type="ECO:0000256" key="7">
    <source>
        <dbReference type="HAMAP-Rule" id="MF_00523"/>
    </source>
</evidence>
<keyword evidence="4 7" id="KW-0677">Repeat</keyword>
<dbReference type="EMBL" id="JAASRN010000001">
    <property type="protein sequence ID" value="NIK72789.1"/>
    <property type="molecule type" value="Genomic_DNA"/>
</dbReference>
<keyword evidence="1 7" id="KW-0444">Lipid biosynthesis</keyword>
<feature type="active site" description="Proton acceptor" evidence="7">
    <location>
        <position position="243"/>
    </location>
</feature>
<dbReference type="EC" id="2.3.1.191" evidence="7"/>
<evidence type="ECO:0000256" key="1">
    <source>
        <dbReference type="ARBA" id="ARBA00022516"/>
    </source>
</evidence>
<dbReference type="PANTHER" id="PTHR43378">
    <property type="entry name" value="UDP-3-O-ACYLGLUCOSAMINE N-ACYLTRANSFERASE"/>
    <property type="match status" value="1"/>
</dbReference>
<feature type="domain" description="UDP-3-O-[3-hydroxymyristoyl] glucosamine N-acyltransferase non-repeat region" evidence="8">
    <location>
        <begin position="22"/>
        <end position="90"/>
    </location>
</feature>
<feature type="domain" description="Mannose-1-phosphate guanyltransferase C-terminal" evidence="9">
    <location>
        <begin position="104"/>
        <end position="184"/>
    </location>
</feature>
<keyword evidence="2 7" id="KW-0441">Lipid A biosynthesis</keyword>
<dbReference type="NCBIfam" id="NF002060">
    <property type="entry name" value="PRK00892.1"/>
    <property type="match status" value="1"/>
</dbReference>
<dbReference type="AlphaFoldDB" id="A0A846MMU2"/>
<dbReference type="Gene3D" id="2.160.10.10">
    <property type="entry name" value="Hexapeptide repeat proteins"/>
    <property type="match status" value="1"/>
</dbReference>
<dbReference type="UniPathway" id="UPA00973"/>
<dbReference type="InterPro" id="IPR011004">
    <property type="entry name" value="Trimer_LpxA-like_sf"/>
</dbReference>
<sequence>MLKFTLGQVAQMLGGTVEGNPDAEVFTIAKIQEAQAGSIAFLANPKYEPYIYTTQATAVIVNQDFEPKQPLQTNLIRVKDAYLAFTQLLEQYQRLRQQAQQGIAPNAHIEESAQLGEGVYIGPFVYIGKNVRIGKQVKIYPHTFIGDNVSIDDHTVIYAGVKIYEGCVIGKHCVIHAGAVIGSEGFGFAPQEDGSYRPIPQVGIVHVEDHVRVGANTTIDRATLGKTLIKQGAKLDNLIQVAHNVTIGKHTVIAAQTGIAGSTEVGSYCMVGGQVGFVGHIKIADKTIIGAQSGILDSITEEGTKWQGSPAMPMSQYYRVQAVLRKLPELWRKLSK</sequence>
<dbReference type="InterPro" id="IPR007691">
    <property type="entry name" value="LpxD"/>
</dbReference>
<evidence type="ECO:0000256" key="3">
    <source>
        <dbReference type="ARBA" id="ARBA00022679"/>
    </source>
</evidence>
<evidence type="ECO:0000313" key="10">
    <source>
        <dbReference type="EMBL" id="NIK72789.1"/>
    </source>
</evidence>
<dbReference type="NCBIfam" id="TIGR01853">
    <property type="entry name" value="lipid_A_lpxD"/>
    <property type="match status" value="1"/>
</dbReference>
<dbReference type="Pfam" id="PF04613">
    <property type="entry name" value="LpxD"/>
    <property type="match status" value="1"/>
</dbReference>
<accession>A0A846MMU2</accession>
<dbReference type="RefSeq" id="WP_166918093.1">
    <property type="nucleotide sequence ID" value="NZ_JAASRN010000001.1"/>
</dbReference>
<dbReference type="InterPro" id="IPR020573">
    <property type="entry name" value="UDP_GlcNAc_AcTrfase_non-rep"/>
</dbReference>
<dbReference type="GO" id="GO:0016410">
    <property type="term" value="F:N-acyltransferase activity"/>
    <property type="evidence" value="ECO:0007669"/>
    <property type="project" value="InterPro"/>
</dbReference>
<comment type="similarity">
    <text evidence="7">Belongs to the transferase hexapeptide repeat family. LpxD subfamily.</text>
</comment>
<evidence type="ECO:0000259" key="8">
    <source>
        <dbReference type="Pfam" id="PF04613"/>
    </source>
</evidence>
<dbReference type="HAMAP" id="MF_00523">
    <property type="entry name" value="LpxD"/>
    <property type="match status" value="1"/>
</dbReference>
<gene>
    <name evidence="7" type="primary">lpxD</name>
    <name evidence="10" type="ORF">FHS56_000275</name>
</gene>
<comment type="catalytic activity">
    <reaction evidence="7">
        <text>a UDP-3-O-[(3R)-3-hydroxyacyl]-alpha-D-glucosamine + a (3R)-hydroxyacyl-[ACP] = a UDP-2-N,3-O-bis[(3R)-3-hydroxyacyl]-alpha-D-glucosamine + holo-[ACP] + H(+)</text>
        <dbReference type="Rhea" id="RHEA:53836"/>
        <dbReference type="Rhea" id="RHEA-COMP:9685"/>
        <dbReference type="Rhea" id="RHEA-COMP:9945"/>
        <dbReference type="ChEBI" id="CHEBI:15378"/>
        <dbReference type="ChEBI" id="CHEBI:64479"/>
        <dbReference type="ChEBI" id="CHEBI:78827"/>
        <dbReference type="ChEBI" id="CHEBI:137740"/>
        <dbReference type="ChEBI" id="CHEBI:137748"/>
        <dbReference type="EC" id="2.3.1.191"/>
    </reaction>
</comment>
<comment type="function">
    <text evidence="7">Catalyzes the N-acylation of UDP-3-O-acylglucosamine using 3-hydroxyacyl-ACP as the acyl donor. Is involved in the biosynthesis of lipid A, a phosphorylated glycolipid that anchors the lipopolysaccharide to the outer membrane of the cell.</text>
</comment>
<evidence type="ECO:0000256" key="2">
    <source>
        <dbReference type="ARBA" id="ARBA00022556"/>
    </source>
</evidence>
<evidence type="ECO:0000256" key="4">
    <source>
        <dbReference type="ARBA" id="ARBA00022737"/>
    </source>
</evidence>
<comment type="pathway">
    <text evidence="7">Bacterial outer membrane biogenesis; LPS lipid A biosynthesis.</text>
</comment>
<keyword evidence="5 7" id="KW-0443">Lipid metabolism</keyword>